<protein>
    <submittedName>
        <fullName evidence="4">TetR/AcrR family transcriptional regulator</fullName>
    </submittedName>
</protein>
<evidence type="ECO:0000259" key="3">
    <source>
        <dbReference type="PROSITE" id="PS50977"/>
    </source>
</evidence>
<feature type="DNA-binding region" description="H-T-H motif" evidence="2">
    <location>
        <begin position="25"/>
        <end position="44"/>
    </location>
</feature>
<dbReference type="Gene3D" id="1.10.357.10">
    <property type="entry name" value="Tetracycline Repressor, domain 2"/>
    <property type="match status" value="1"/>
</dbReference>
<dbReference type="AlphaFoldDB" id="A0A841U419"/>
<dbReference type="Pfam" id="PF00440">
    <property type="entry name" value="TetR_N"/>
    <property type="match status" value="1"/>
</dbReference>
<evidence type="ECO:0000256" key="1">
    <source>
        <dbReference type="ARBA" id="ARBA00023125"/>
    </source>
</evidence>
<dbReference type="InterPro" id="IPR050624">
    <property type="entry name" value="HTH-type_Tx_Regulator"/>
</dbReference>
<dbReference type="PRINTS" id="PR00455">
    <property type="entry name" value="HTHTETR"/>
</dbReference>
<sequence>MSIVKTKIVASAERLFTEKGYESTLIQDIADDCSIAKGSVYKFFPSKEDLYIEILEERQLTLIEQRERIQEDASLSPRERYVAEIECQLQFFLTHRLFVTNGCRQPPPYSHDRIGPYLFQMRARLMNYNRELLVRQYGEELRPLAWDAVVLFTAITNEYLLLMTSADKPLSVQELAAYIAGCMDDLVRGLLKREAKPMLADPLMAEMAACSPESLLEKVQRCKDVMFERVASTIPELNVPNSRKRELEQVLELLKQEAEVPEPRRFLLLALLNDLAKEHELAPYALQMRSWVEKFMKA</sequence>
<evidence type="ECO:0000313" key="4">
    <source>
        <dbReference type="EMBL" id="MBB6695315.1"/>
    </source>
</evidence>
<feature type="domain" description="HTH tetR-type" evidence="3">
    <location>
        <begin position="2"/>
        <end position="62"/>
    </location>
</feature>
<name>A0A841U419_9BACL</name>
<comment type="caution">
    <text evidence="4">The sequence shown here is derived from an EMBL/GenBank/DDBJ whole genome shotgun (WGS) entry which is preliminary data.</text>
</comment>
<dbReference type="InterPro" id="IPR001647">
    <property type="entry name" value="HTH_TetR"/>
</dbReference>
<dbReference type="EMBL" id="JACJVR010000121">
    <property type="protein sequence ID" value="MBB6695315.1"/>
    <property type="molecule type" value="Genomic_DNA"/>
</dbReference>
<proteinExistence type="predicted"/>
<gene>
    <name evidence="4" type="ORF">H7B90_28355</name>
</gene>
<evidence type="ECO:0000313" key="5">
    <source>
        <dbReference type="Proteomes" id="UP000553776"/>
    </source>
</evidence>
<accession>A0A841U419</accession>
<dbReference type="PANTHER" id="PTHR43479">
    <property type="entry name" value="ACREF/ENVCD OPERON REPRESSOR-RELATED"/>
    <property type="match status" value="1"/>
</dbReference>
<reference evidence="4 5" key="1">
    <citation type="submission" date="2020-08" db="EMBL/GenBank/DDBJ databases">
        <title>Cohnella phylogeny.</title>
        <authorList>
            <person name="Dunlap C."/>
        </authorList>
    </citation>
    <scope>NUCLEOTIDE SEQUENCE [LARGE SCALE GENOMIC DNA]</scope>
    <source>
        <strain evidence="4 5">DSM 25239</strain>
    </source>
</reference>
<dbReference type="RefSeq" id="WP_185139268.1">
    <property type="nucleotide sequence ID" value="NZ_JACJVR010000121.1"/>
</dbReference>
<dbReference type="PROSITE" id="PS50977">
    <property type="entry name" value="HTH_TETR_2"/>
    <property type="match status" value="1"/>
</dbReference>
<dbReference type="PANTHER" id="PTHR43479:SF22">
    <property type="entry name" value="TRANSCRIPTIONAL REGULATOR, TETR FAMILY"/>
    <property type="match status" value="1"/>
</dbReference>
<keyword evidence="5" id="KW-1185">Reference proteome</keyword>
<dbReference type="InterPro" id="IPR009057">
    <property type="entry name" value="Homeodomain-like_sf"/>
</dbReference>
<organism evidence="4 5">
    <name type="scientific">Cohnella xylanilytica</name>
    <dbReference type="NCBI Taxonomy" id="557555"/>
    <lineage>
        <taxon>Bacteria</taxon>
        <taxon>Bacillati</taxon>
        <taxon>Bacillota</taxon>
        <taxon>Bacilli</taxon>
        <taxon>Bacillales</taxon>
        <taxon>Paenibacillaceae</taxon>
        <taxon>Cohnella</taxon>
    </lineage>
</organism>
<dbReference type="SUPFAM" id="SSF46689">
    <property type="entry name" value="Homeodomain-like"/>
    <property type="match status" value="1"/>
</dbReference>
<keyword evidence="1 2" id="KW-0238">DNA-binding</keyword>
<dbReference type="Proteomes" id="UP000553776">
    <property type="component" value="Unassembled WGS sequence"/>
</dbReference>
<dbReference type="GO" id="GO:0003677">
    <property type="term" value="F:DNA binding"/>
    <property type="evidence" value="ECO:0007669"/>
    <property type="project" value="UniProtKB-UniRule"/>
</dbReference>
<evidence type="ECO:0000256" key="2">
    <source>
        <dbReference type="PROSITE-ProRule" id="PRU00335"/>
    </source>
</evidence>
<dbReference type="Gene3D" id="1.10.10.60">
    <property type="entry name" value="Homeodomain-like"/>
    <property type="match status" value="1"/>
</dbReference>